<dbReference type="GeneID" id="28962390"/>
<protein>
    <submittedName>
        <fullName evidence="2">Uncharacterized protein</fullName>
    </submittedName>
</protein>
<reference evidence="2" key="1">
    <citation type="submission" date="2007-04" db="EMBL/GenBank/DDBJ databases">
        <authorList>
            <consortium name="The Broad Institute Genome Sequencing Platform"/>
            <person name="Birren B."/>
            <person name="Lander E."/>
            <person name="Galagan J."/>
            <person name="Nusbaum C."/>
            <person name="Devon K."/>
            <person name="Ma L.-J."/>
            <person name="Jaffe D."/>
            <person name="Butler J."/>
            <person name="Alvarez P."/>
            <person name="Gnerre S."/>
            <person name="Grabherr M."/>
            <person name="Kleber M."/>
            <person name="Mauceli E."/>
            <person name="Brockman W."/>
            <person name="MacCallum I.A."/>
            <person name="Young S."/>
            <person name="LaButti K."/>
            <person name="DeCaprio D."/>
            <person name="Crawford M."/>
            <person name="Koehrsen M."/>
            <person name="Engels R."/>
            <person name="Montgomery P."/>
            <person name="Pearson M."/>
            <person name="Howarth C."/>
            <person name="Larson L."/>
            <person name="White J."/>
            <person name="O'Leary S."/>
            <person name="Kodira C."/>
            <person name="Zeng Q."/>
            <person name="Yandava C."/>
            <person name="Alvarado L."/>
            <person name="Kistler C."/>
            <person name="Shim W.-B."/>
            <person name="Kang S."/>
            <person name="Woloshuk C."/>
        </authorList>
    </citation>
    <scope>NUCLEOTIDE SEQUENCE</scope>
    <source>
        <strain evidence="2">4287</strain>
    </source>
</reference>
<evidence type="ECO:0000313" key="3">
    <source>
        <dbReference type="Proteomes" id="UP000009097"/>
    </source>
</evidence>
<evidence type="ECO:0000313" key="2">
    <source>
        <dbReference type="EMBL" id="KNB16495.1"/>
    </source>
</evidence>
<reference evidence="2" key="2">
    <citation type="journal article" date="2010" name="Nature">
        <title>Comparative genomics reveals mobile pathogenicity chromosomes in Fusarium.</title>
        <authorList>
            <person name="Ma L.J."/>
            <person name="van der Does H.C."/>
            <person name="Borkovich K.A."/>
            <person name="Coleman J.J."/>
            <person name="Daboussi M.J."/>
            <person name="Di Pietro A."/>
            <person name="Dufresne M."/>
            <person name="Freitag M."/>
            <person name="Grabherr M."/>
            <person name="Henrissat B."/>
            <person name="Houterman P.M."/>
            <person name="Kang S."/>
            <person name="Shim W.B."/>
            <person name="Woloshuk C."/>
            <person name="Xie X."/>
            <person name="Xu J.R."/>
            <person name="Antoniw J."/>
            <person name="Baker S.E."/>
            <person name="Bluhm B.H."/>
            <person name="Breakspear A."/>
            <person name="Brown D.W."/>
            <person name="Butchko R.A."/>
            <person name="Chapman S."/>
            <person name="Coulson R."/>
            <person name="Coutinho P.M."/>
            <person name="Danchin E.G."/>
            <person name="Diener A."/>
            <person name="Gale L.R."/>
            <person name="Gardiner D.M."/>
            <person name="Goff S."/>
            <person name="Hammond-Kosack K.E."/>
            <person name="Hilburn K."/>
            <person name="Hua-Van A."/>
            <person name="Jonkers W."/>
            <person name="Kazan K."/>
            <person name="Kodira C.D."/>
            <person name="Koehrsen M."/>
            <person name="Kumar L."/>
            <person name="Lee Y.H."/>
            <person name="Li L."/>
            <person name="Manners J.M."/>
            <person name="Miranda-Saavedra D."/>
            <person name="Mukherjee M."/>
            <person name="Park G."/>
            <person name="Park J."/>
            <person name="Park S.Y."/>
            <person name="Proctor R.H."/>
            <person name="Regev A."/>
            <person name="Ruiz-Roldan M.C."/>
            <person name="Sain D."/>
            <person name="Sakthikumar S."/>
            <person name="Sykes S."/>
            <person name="Schwartz D.C."/>
            <person name="Turgeon B.G."/>
            <person name="Wapinski I."/>
            <person name="Yoder O."/>
            <person name="Young S."/>
            <person name="Zeng Q."/>
            <person name="Zhou S."/>
            <person name="Galagan J."/>
            <person name="Cuomo C.A."/>
            <person name="Kistler H.C."/>
            <person name="Rep M."/>
        </authorList>
    </citation>
    <scope>NUCLEOTIDE SEQUENCE [LARGE SCALE GENOMIC DNA]</scope>
    <source>
        <strain evidence="2">4287</strain>
    </source>
</reference>
<feature type="compositionally biased region" description="Acidic residues" evidence="1">
    <location>
        <begin position="44"/>
        <end position="55"/>
    </location>
</feature>
<dbReference type="KEGG" id="fox:FOXG_21684"/>
<sequence length="55" mass="6299">MAGWSPQRREGVEIKSGERGATQDKTTPARRKGMRGGRKKEMEMMMEGEEEEEEV</sequence>
<organism evidence="2 3">
    <name type="scientific">Fusarium oxysporum f. sp. lycopersici (strain 4287 / CBS 123668 / FGSC 9935 / NRRL 34936)</name>
    <name type="common">Fusarium vascular wilt of tomato</name>
    <dbReference type="NCBI Taxonomy" id="426428"/>
    <lineage>
        <taxon>Eukaryota</taxon>
        <taxon>Fungi</taxon>
        <taxon>Dikarya</taxon>
        <taxon>Ascomycota</taxon>
        <taxon>Pezizomycotina</taxon>
        <taxon>Sordariomycetes</taxon>
        <taxon>Hypocreomycetidae</taxon>
        <taxon>Hypocreales</taxon>
        <taxon>Nectriaceae</taxon>
        <taxon>Fusarium</taxon>
        <taxon>Fusarium oxysporum species complex</taxon>
    </lineage>
</organism>
<name>A0A0J9W0Z6_FUSO4</name>
<gene>
    <name evidence="2" type="ORF">FOXG_21684</name>
</gene>
<dbReference type="RefSeq" id="XP_018254540.1">
    <property type="nucleotide sequence ID" value="XM_018402031.1"/>
</dbReference>
<feature type="compositionally biased region" description="Basic and acidic residues" evidence="1">
    <location>
        <begin position="7"/>
        <end position="22"/>
    </location>
</feature>
<dbReference type="AlphaFoldDB" id="A0A0J9W0Z6"/>
<feature type="region of interest" description="Disordered" evidence="1">
    <location>
        <begin position="1"/>
        <end position="55"/>
    </location>
</feature>
<evidence type="ECO:0000256" key="1">
    <source>
        <dbReference type="SAM" id="MobiDB-lite"/>
    </source>
</evidence>
<dbReference type="Proteomes" id="UP000009097">
    <property type="component" value="Unassembled WGS sequence"/>
</dbReference>
<accession>A0A0J9W0Z6</accession>
<dbReference type="EMBL" id="DS231719">
    <property type="protein sequence ID" value="KNB16495.1"/>
    <property type="molecule type" value="Genomic_DNA"/>
</dbReference>
<dbReference type="VEuPathDB" id="FungiDB:FOXG_21684"/>
<feature type="compositionally biased region" description="Basic residues" evidence="1">
    <location>
        <begin position="28"/>
        <end position="38"/>
    </location>
</feature>
<proteinExistence type="predicted"/>